<dbReference type="Pfam" id="PF00990">
    <property type="entry name" value="GGDEF"/>
    <property type="match status" value="1"/>
</dbReference>
<comment type="caution">
    <text evidence="6">The sequence shown here is derived from an EMBL/GenBank/DDBJ whole genome shotgun (WGS) entry which is preliminary data.</text>
</comment>
<feature type="transmembrane region" description="Helical" evidence="4">
    <location>
        <begin position="158"/>
        <end position="178"/>
    </location>
</feature>
<evidence type="ECO:0000313" key="7">
    <source>
        <dbReference type="Proteomes" id="UP000054618"/>
    </source>
</evidence>
<feature type="transmembrane region" description="Helical" evidence="4">
    <location>
        <begin position="50"/>
        <end position="71"/>
    </location>
</feature>
<dbReference type="PROSITE" id="PS50887">
    <property type="entry name" value="GGDEF"/>
    <property type="match status" value="1"/>
</dbReference>
<dbReference type="GO" id="GO:0052621">
    <property type="term" value="F:diguanylate cyclase activity"/>
    <property type="evidence" value="ECO:0007669"/>
    <property type="project" value="UniProtKB-EC"/>
</dbReference>
<dbReference type="PANTHER" id="PTHR45138">
    <property type="entry name" value="REGULATORY COMPONENTS OF SENSORY TRANSDUCTION SYSTEM"/>
    <property type="match status" value="1"/>
</dbReference>
<evidence type="ECO:0000313" key="6">
    <source>
        <dbReference type="EMBL" id="KTD51526.1"/>
    </source>
</evidence>
<comment type="catalytic activity">
    <reaction evidence="3">
        <text>2 GTP = 3',3'-c-di-GMP + 2 diphosphate</text>
        <dbReference type="Rhea" id="RHEA:24898"/>
        <dbReference type="ChEBI" id="CHEBI:33019"/>
        <dbReference type="ChEBI" id="CHEBI:37565"/>
        <dbReference type="ChEBI" id="CHEBI:58805"/>
        <dbReference type="EC" id="2.7.7.65"/>
    </reaction>
</comment>
<evidence type="ECO:0000259" key="5">
    <source>
        <dbReference type="PROSITE" id="PS50887"/>
    </source>
</evidence>
<dbReference type="OrthoDB" id="9803824at2"/>
<gene>
    <name evidence="6" type="ORF">Lqui_0370</name>
</gene>
<organism evidence="6 7">
    <name type="scientific">Legionella quinlivanii</name>
    <dbReference type="NCBI Taxonomy" id="45073"/>
    <lineage>
        <taxon>Bacteria</taxon>
        <taxon>Pseudomonadati</taxon>
        <taxon>Pseudomonadota</taxon>
        <taxon>Gammaproteobacteria</taxon>
        <taxon>Legionellales</taxon>
        <taxon>Legionellaceae</taxon>
        <taxon>Legionella</taxon>
    </lineage>
</organism>
<proteinExistence type="predicted"/>
<name>A0A0W0Y4E3_9GAMM</name>
<accession>A0A0W0Y4E3</accession>
<evidence type="ECO:0000256" key="2">
    <source>
        <dbReference type="ARBA" id="ARBA00012528"/>
    </source>
</evidence>
<feature type="domain" description="GGDEF" evidence="5">
    <location>
        <begin position="241"/>
        <end position="377"/>
    </location>
</feature>
<dbReference type="FunFam" id="3.30.70.270:FF:000001">
    <property type="entry name" value="Diguanylate cyclase domain protein"/>
    <property type="match status" value="1"/>
</dbReference>
<dbReference type="GO" id="GO:0005886">
    <property type="term" value="C:plasma membrane"/>
    <property type="evidence" value="ECO:0007669"/>
    <property type="project" value="TreeGrafter"/>
</dbReference>
<dbReference type="InterPro" id="IPR043128">
    <property type="entry name" value="Rev_trsase/Diguanyl_cyclase"/>
</dbReference>
<dbReference type="PANTHER" id="PTHR45138:SF9">
    <property type="entry name" value="DIGUANYLATE CYCLASE DGCM-RELATED"/>
    <property type="match status" value="1"/>
</dbReference>
<dbReference type="InterPro" id="IPR029787">
    <property type="entry name" value="Nucleotide_cyclase"/>
</dbReference>
<keyword evidence="7" id="KW-1185">Reference proteome</keyword>
<dbReference type="CDD" id="cd01949">
    <property type="entry name" value="GGDEF"/>
    <property type="match status" value="1"/>
</dbReference>
<protein>
    <recommendedName>
        <fullName evidence="2">diguanylate cyclase</fullName>
        <ecNumber evidence="2">2.7.7.65</ecNumber>
    </recommendedName>
</protein>
<dbReference type="InterPro" id="IPR000160">
    <property type="entry name" value="GGDEF_dom"/>
</dbReference>
<dbReference type="STRING" id="45073.Lqui_0370"/>
<evidence type="ECO:0000256" key="3">
    <source>
        <dbReference type="ARBA" id="ARBA00034247"/>
    </source>
</evidence>
<dbReference type="EMBL" id="LNYS01000006">
    <property type="protein sequence ID" value="KTD51526.1"/>
    <property type="molecule type" value="Genomic_DNA"/>
</dbReference>
<sequence length="377" mass="42927">MDLMTKKVKEKLMEHLFDNTAKAIAFTLILALLITFYLSYQDIPLTQTGLWLGILCAILILRLIIAILAIKSPQHRQFCYWSLVITGFLLGAMLGLFFWSFYWDMSISQRMILLLFFAGLATGSTISMAASPLSYAAFVLPNFLPIIFRFLMDSHDDSRLVAIVLIIFLSYLGVIFNANKKMLRKNIILLAHESELNSQLEQFNQKLSIVSITDELTQLANRRYFQERLIADWIRAKRASLPLTLMIIDIDYFKECNDNYGHLYGDECLKEIAKALTEVVKRQTDLAARYGGDEMVVILYNTSLNDSEQFAMRLKEAIDSLNIKNEYSPISNRLTVSIGVANTVPAIDDDYESLFTRADKALYEAKLNGRNCIAVSK</sequence>
<feature type="transmembrane region" description="Helical" evidence="4">
    <location>
        <begin position="78"/>
        <end position="101"/>
    </location>
</feature>
<dbReference type="GO" id="GO:1902201">
    <property type="term" value="P:negative regulation of bacterial-type flagellum-dependent cell motility"/>
    <property type="evidence" value="ECO:0007669"/>
    <property type="project" value="TreeGrafter"/>
</dbReference>
<feature type="transmembrane region" description="Helical" evidence="4">
    <location>
        <begin position="21"/>
        <end position="38"/>
    </location>
</feature>
<comment type="cofactor">
    <cofactor evidence="1">
        <name>Mg(2+)</name>
        <dbReference type="ChEBI" id="CHEBI:18420"/>
    </cofactor>
</comment>
<reference evidence="6 7" key="1">
    <citation type="submission" date="2015-11" db="EMBL/GenBank/DDBJ databases">
        <title>Genomic analysis of 38 Legionella species identifies large and diverse effector repertoires.</title>
        <authorList>
            <person name="Burstein D."/>
            <person name="Amaro F."/>
            <person name="Zusman T."/>
            <person name="Lifshitz Z."/>
            <person name="Cohen O."/>
            <person name="Gilbert J.A."/>
            <person name="Pupko T."/>
            <person name="Shuman H.A."/>
            <person name="Segal G."/>
        </authorList>
    </citation>
    <scope>NUCLEOTIDE SEQUENCE [LARGE SCALE GENOMIC DNA]</scope>
    <source>
        <strain evidence="6 7">CDC#1442-AUS-E</strain>
    </source>
</reference>
<dbReference type="Proteomes" id="UP000054618">
    <property type="component" value="Unassembled WGS sequence"/>
</dbReference>
<dbReference type="GO" id="GO:0043709">
    <property type="term" value="P:cell adhesion involved in single-species biofilm formation"/>
    <property type="evidence" value="ECO:0007669"/>
    <property type="project" value="TreeGrafter"/>
</dbReference>
<dbReference type="PATRIC" id="fig|45073.5.peg.397"/>
<dbReference type="EC" id="2.7.7.65" evidence="2"/>
<evidence type="ECO:0000256" key="1">
    <source>
        <dbReference type="ARBA" id="ARBA00001946"/>
    </source>
</evidence>
<keyword evidence="4" id="KW-1133">Transmembrane helix</keyword>
<keyword evidence="4" id="KW-0472">Membrane</keyword>
<dbReference type="InterPro" id="IPR050469">
    <property type="entry name" value="Diguanylate_Cyclase"/>
</dbReference>
<feature type="transmembrane region" description="Helical" evidence="4">
    <location>
        <begin position="107"/>
        <end position="126"/>
    </location>
</feature>
<dbReference type="SMART" id="SM00267">
    <property type="entry name" value="GGDEF"/>
    <property type="match status" value="1"/>
</dbReference>
<dbReference type="Gene3D" id="3.30.70.270">
    <property type="match status" value="1"/>
</dbReference>
<evidence type="ECO:0000256" key="4">
    <source>
        <dbReference type="SAM" id="Phobius"/>
    </source>
</evidence>
<dbReference type="AlphaFoldDB" id="A0A0W0Y4E3"/>
<dbReference type="SUPFAM" id="SSF55073">
    <property type="entry name" value="Nucleotide cyclase"/>
    <property type="match status" value="1"/>
</dbReference>
<dbReference type="NCBIfam" id="TIGR00254">
    <property type="entry name" value="GGDEF"/>
    <property type="match status" value="1"/>
</dbReference>
<keyword evidence="4" id="KW-0812">Transmembrane</keyword>